<dbReference type="EMBL" id="UFQT01000602">
    <property type="protein sequence ID" value="SSX25624.1"/>
    <property type="molecule type" value="Genomic_DNA"/>
</dbReference>
<name>A0A336M5S3_CULSO</name>
<protein>
    <submittedName>
        <fullName evidence="2">CSON012602 protein</fullName>
    </submittedName>
</protein>
<proteinExistence type="predicted"/>
<organism evidence="2">
    <name type="scientific">Culicoides sonorensis</name>
    <name type="common">Biting midge</name>
    <dbReference type="NCBI Taxonomy" id="179676"/>
    <lineage>
        <taxon>Eukaryota</taxon>
        <taxon>Metazoa</taxon>
        <taxon>Ecdysozoa</taxon>
        <taxon>Arthropoda</taxon>
        <taxon>Hexapoda</taxon>
        <taxon>Insecta</taxon>
        <taxon>Pterygota</taxon>
        <taxon>Neoptera</taxon>
        <taxon>Endopterygota</taxon>
        <taxon>Diptera</taxon>
        <taxon>Nematocera</taxon>
        <taxon>Chironomoidea</taxon>
        <taxon>Ceratopogonidae</taxon>
        <taxon>Ceratopogoninae</taxon>
        <taxon>Culicoides</taxon>
        <taxon>Monoculicoides</taxon>
    </lineage>
</organism>
<feature type="transmembrane region" description="Helical" evidence="1">
    <location>
        <begin position="112"/>
        <end position="132"/>
    </location>
</feature>
<feature type="transmembrane region" description="Helical" evidence="1">
    <location>
        <begin position="153"/>
        <end position="173"/>
    </location>
</feature>
<evidence type="ECO:0000256" key="1">
    <source>
        <dbReference type="SAM" id="Phobius"/>
    </source>
</evidence>
<keyword evidence="1" id="KW-0812">Transmembrane</keyword>
<keyword evidence="1" id="KW-0472">Membrane</keyword>
<evidence type="ECO:0000313" key="2">
    <source>
        <dbReference type="EMBL" id="SSX25624.1"/>
    </source>
</evidence>
<dbReference type="VEuPathDB" id="VectorBase:CSON012602"/>
<reference evidence="2" key="1">
    <citation type="submission" date="2018-07" db="EMBL/GenBank/DDBJ databases">
        <authorList>
            <person name="Quirk P.G."/>
            <person name="Krulwich T.A."/>
        </authorList>
    </citation>
    <scope>NUCLEOTIDE SEQUENCE</scope>
</reference>
<keyword evidence="1" id="KW-1133">Transmembrane helix</keyword>
<feature type="transmembrane region" description="Helical" evidence="1">
    <location>
        <begin position="38"/>
        <end position="71"/>
    </location>
</feature>
<gene>
    <name evidence="2" type="primary">CSON012602</name>
</gene>
<accession>A0A336M5S3</accession>
<feature type="transmembrane region" description="Helical" evidence="1">
    <location>
        <begin position="6"/>
        <end position="26"/>
    </location>
</feature>
<dbReference type="AlphaFoldDB" id="A0A336M5S3"/>
<sequence length="206" mass="23773">MTETSINICYAFVVINVLILMSILIFTTIMNVSIETSYILIVFNLFVTVIHVFIYLLPSLTILISALYASYLIQKLTSDLRTCLYEENWEKFQIVTKLYMEVLNFMKLVFEILKHCLAMLCLNIFMGIIVQVGSCYERITAREEFIRKNSIKAVLTSVGFLCLSITQLFFIVYGPQTLLNECLKLRNLIHSMTKQNCSVKLTKIES</sequence>